<organism evidence="2 3">
    <name type="scientific">Champsocephalus gunnari</name>
    <name type="common">Mackerel icefish</name>
    <dbReference type="NCBI Taxonomy" id="52237"/>
    <lineage>
        <taxon>Eukaryota</taxon>
        <taxon>Metazoa</taxon>
        <taxon>Chordata</taxon>
        <taxon>Craniata</taxon>
        <taxon>Vertebrata</taxon>
        <taxon>Euteleostomi</taxon>
        <taxon>Actinopterygii</taxon>
        <taxon>Neopterygii</taxon>
        <taxon>Teleostei</taxon>
        <taxon>Neoteleostei</taxon>
        <taxon>Acanthomorphata</taxon>
        <taxon>Eupercaria</taxon>
        <taxon>Perciformes</taxon>
        <taxon>Notothenioidei</taxon>
        <taxon>Channichthyidae</taxon>
        <taxon>Champsocephalus</taxon>
    </lineage>
</organism>
<dbReference type="AlphaFoldDB" id="A0AAN8DIS5"/>
<evidence type="ECO:0000256" key="1">
    <source>
        <dbReference type="SAM" id="MobiDB-lite"/>
    </source>
</evidence>
<comment type="caution">
    <text evidence="2">The sequence shown here is derived from an EMBL/GenBank/DDBJ whole genome shotgun (WGS) entry which is preliminary data.</text>
</comment>
<evidence type="ECO:0000313" key="2">
    <source>
        <dbReference type="EMBL" id="KAK5922949.1"/>
    </source>
</evidence>
<gene>
    <name evidence="2" type="ORF">CgunFtcFv8_020170</name>
</gene>
<evidence type="ECO:0000313" key="3">
    <source>
        <dbReference type="Proteomes" id="UP001331515"/>
    </source>
</evidence>
<dbReference type="EMBL" id="JAURVH010001522">
    <property type="protein sequence ID" value="KAK5922949.1"/>
    <property type="molecule type" value="Genomic_DNA"/>
</dbReference>
<name>A0AAN8DIS5_CHAGU</name>
<proteinExistence type="predicted"/>
<feature type="compositionally biased region" description="Pro residues" evidence="1">
    <location>
        <begin position="9"/>
        <end position="20"/>
    </location>
</feature>
<accession>A0AAN8DIS5</accession>
<sequence length="71" mass="7488">MITSDVSPPTLPAPPTPRPCPGLVSLEGNPVDFIQTDGLREEAVASHDEITAIYQNSVSSHGRFKPNGTCA</sequence>
<protein>
    <submittedName>
        <fullName evidence="2">Uncharacterized protein</fullName>
    </submittedName>
</protein>
<reference evidence="2 3" key="1">
    <citation type="journal article" date="2023" name="Mol. Biol. Evol.">
        <title>Genomics of Secondarily Temperate Adaptation in the Only Non-Antarctic Icefish.</title>
        <authorList>
            <person name="Rivera-Colon A.G."/>
            <person name="Rayamajhi N."/>
            <person name="Minhas B.F."/>
            <person name="Madrigal G."/>
            <person name="Bilyk K.T."/>
            <person name="Yoon V."/>
            <person name="Hune M."/>
            <person name="Gregory S."/>
            <person name="Cheng C.H.C."/>
            <person name="Catchen J.M."/>
        </authorList>
    </citation>
    <scope>NUCLEOTIDE SEQUENCE [LARGE SCALE GENOMIC DNA]</scope>
    <source>
        <tissue evidence="2">White muscle</tissue>
    </source>
</reference>
<feature type="region of interest" description="Disordered" evidence="1">
    <location>
        <begin position="1"/>
        <end position="20"/>
    </location>
</feature>
<keyword evidence="3" id="KW-1185">Reference proteome</keyword>
<dbReference type="Proteomes" id="UP001331515">
    <property type="component" value="Unassembled WGS sequence"/>
</dbReference>